<name>A0A7S5S541_WHEAT</name>
<keyword evidence="3" id="KW-0809">Transit peptide</keyword>
<keyword evidence="2" id="KW-0677">Repeat</keyword>
<evidence type="ECO:0000256" key="4">
    <source>
        <dbReference type="PROSITE-ProRule" id="PRU00708"/>
    </source>
</evidence>
<feature type="repeat" description="PPR" evidence="4">
    <location>
        <begin position="311"/>
        <end position="345"/>
    </location>
</feature>
<feature type="repeat" description="PPR" evidence="4">
    <location>
        <begin position="276"/>
        <end position="310"/>
    </location>
</feature>
<evidence type="ECO:0000256" key="1">
    <source>
        <dbReference type="ARBA" id="ARBA00007626"/>
    </source>
</evidence>
<dbReference type="PANTHER" id="PTHR47938:SF46">
    <property type="entry name" value="PENTACOTRIPEPTIDE-REPEAT REGION OF PRORP DOMAIN-CONTAINING PROTEIN"/>
    <property type="match status" value="1"/>
</dbReference>
<comment type="similarity">
    <text evidence="1">Belongs to the PPR family. P subfamily.</text>
</comment>
<dbReference type="AlphaFoldDB" id="A0A7S5S541"/>
<feature type="repeat" description="PPR" evidence="4">
    <location>
        <begin position="168"/>
        <end position="202"/>
    </location>
</feature>
<accession>A0A7S5S541</accession>
<evidence type="ECO:0000313" key="5">
    <source>
        <dbReference type="EMBL" id="QIP66820.1"/>
    </source>
</evidence>
<proteinExistence type="inferred from homology"/>
<dbReference type="EMBL" id="MT015172">
    <property type="protein sequence ID" value="QIP66820.1"/>
    <property type="molecule type" value="Genomic_DNA"/>
</dbReference>
<organism evidence="5">
    <name type="scientific">Triticum aestivum</name>
    <name type="common">Wheat</name>
    <dbReference type="NCBI Taxonomy" id="4565"/>
    <lineage>
        <taxon>Eukaryota</taxon>
        <taxon>Viridiplantae</taxon>
        <taxon>Streptophyta</taxon>
        <taxon>Embryophyta</taxon>
        <taxon>Tracheophyta</taxon>
        <taxon>Spermatophyta</taxon>
        <taxon>Magnoliopsida</taxon>
        <taxon>Liliopsida</taxon>
        <taxon>Poales</taxon>
        <taxon>Poaceae</taxon>
        <taxon>BOP clade</taxon>
        <taxon>Pooideae</taxon>
        <taxon>Triticodae</taxon>
        <taxon>Triticeae</taxon>
        <taxon>Triticinae</taxon>
        <taxon>Triticum</taxon>
    </lineage>
</organism>
<evidence type="ECO:0000256" key="2">
    <source>
        <dbReference type="ARBA" id="ARBA00022737"/>
    </source>
</evidence>
<dbReference type="PANTHER" id="PTHR47938">
    <property type="entry name" value="RESPIRATORY COMPLEX I CHAPERONE (CIA84), PUTATIVE (AFU_ORTHOLOGUE AFUA_2G06020)-RELATED"/>
    <property type="match status" value="1"/>
</dbReference>
<dbReference type="InterPro" id="IPR011990">
    <property type="entry name" value="TPR-like_helical_dom_sf"/>
</dbReference>
<dbReference type="PROSITE" id="PS51375">
    <property type="entry name" value="PPR"/>
    <property type="match status" value="5"/>
</dbReference>
<dbReference type="Pfam" id="PF01535">
    <property type="entry name" value="PPR"/>
    <property type="match status" value="1"/>
</dbReference>
<dbReference type="Gene3D" id="1.25.40.10">
    <property type="entry name" value="Tetratricopeptide repeat domain"/>
    <property type="match status" value="3"/>
</dbReference>
<evidence type="ECO:0000256" key="3">
    <source>
        <dbReference type="ARBA" id="ARBA00022946"/>
    </source>
</evidence>
<sequence length="346" mass="38779">MPRLQVRSFCSSFSSRAYDLLNELQGHLDSRTLRPELARQLFDEMLRQPVPVTARALNGLFAALARAPPSTACTDGPALAVDLFNHMARAGRRRMTGPTVHTYNILIDCCHRACRPDLGPAFFGCLLKTGITMSAITYSSLFKFLCDMRRTKEALNVLLHRMPDDLPNVISYSVILKSFCDSGRSQLALDLLRVMAKKGGDHSPDVMAYNMVMDGLFKEGEVSKACDLFHEMIQQGVVPNEVTYSSIINALCKARAMDKAEVILRHMVRNGVQPHDSRIYNTLIHGFLTSDQLKEAFRLLKVMRSHGSMPNVVTCTSVMDYLCKHGRIKEAEEIFYSMAVNGRNQI</sequence>
<dbReference type="InterPro" id="IPR002885">
    <property type="entry name" value="PPR_rpt"/>
</dbReference>
<reference evidence="5" key="1">
    <citation type="journal article" date="2021" name="Nat. Commun.">
        <title>The genetic basis of cytoplasmic male sterility and fertility restoration in wheat.</title>
        <authorList>
            <person name="Melonek J."/>
            <person name="Duarte J."/>
            <person name="Martin J."/>
            <person name="Beuf L."/>
            <person name="Murigneux A."/>
            <person name="Varenne P."/>
            <person name="Comadran J."/>
            <person name="Specel S."/>
            <person name="Levadoux S."/>
            <person name="Bernath-Levin K."/>
            <person name="Torney F."/>
            <person name="Pichon J.-P."/>
            <person name="Perez P."/>
            <person name="Small I."/>
        </authorList>
    </citation>
    <scope>NUCLEOTIDE SEQUENCE</scope>
    <source>
        <strain evidence="5">R197.300k_Assembly_181</strain>
    </source>
</reference>
<feature type="repeat" description="PPR" evidence="4">
    <location>
        <begin position="205"/>
        <end position="239"/>
    </location>
</feature>
<feature type="repeat" description="PPR" evidence="4">
    <location>
        <begin position="240"/>
        <end position="274"/>
    </location>
</feature>
<dbReference type="Pfam" id="PF13041">
    <property type="entry name" value="PPR_2"/>
    <property type="match status" value="3"/>
</dbReference>
<dbReference type="NCBIfam" id="TIGR00756">
    <property type="entry name" value="PPR"/>
    <property type="match status" value="4"/>
</dbReference>
<protein>
    <submittedName>
        <fullName evidence="5">Restorer of fertility-like protein</fullName>
    </submittedName>
</protein>